<dbReference type="InterPro" id="IPR000873">
    <property type="entry name" value="AMP-dep_synth/lig_dom"/>
</dbReference>
<dbReference type="Gene3D" id="3.30.300.30">
    <property type="match status" value="1"/>
</dbReference>
<dbReference type="PANTHER" id="PTHR43767:SF1">
    <property type="entry name" value="NONRIBOSOMAL PEPTIDE SYNTHASE PES1 (EUROFUNG)-RELATED"/>
    <property type="match status" value="1"/>
</dbReference>
<sequence length="420" mass="44337">MGRPAFTRFLAPGGDRGVRWGTEFATWDALLRTGRDRSRLVEPGSAYAVDPAGGLDAIASLLAVATVPDTVLVWASGMKGRELLPGLSAVECPVREDRPLWAVATSGSSGVPKLAVGHADSWELVALHYEQAMFPGGLPPVLATCLPLQFSAAFFMTLLPSLLLRRDLVVFPAQDWEPVVAAAARDEVFVLGVPALAAAACLGMTAPVDMRRARLFLGGGHLSATRVDLIRSRFAGAEVANLYGTAETGAIAVDHDPGHNRHVGPPIPGKAVWLADADEHGVGAVAVAGPDCCRYVWRPGEGVTPNPGYVTGTDYARFDADGNLCLEGRVDGGEKLRGVLVYPRAIERHLLALDGVADVRVLVQRPDNGLEHLVAKVVGRVGEAEVRAHCAALPEPERPTRVECVPESAALAAYSANGKL</sequence>
<reference evidence="2" key="2">
    <citation type="submission" date="2020-09" db="EMBL/GenBank/DDBJ databases">
        <authorList>
            <person name="Sun Q."/>
            <person name="Ohkuma M."/>
        </authorList>
    </citation>
    <scope>NUCLEOTIDE SEQUENCE</scope>
    <source>
        <strain evidence="2">JCM 3276</strain>
    </source>
</reference>
<evidence type="ECO:0000259" key="1">
    <source>
        <dbReference type="Pfam" id="PF00501"/>
    </source>
</evidence>
<dbReference type="Proteomes" id="UP000660680">
    <property type="component" value="Unassembled WGS sequence"/>
</dbReference>
<dbReference type="PANTHER" id="PTHR43767">
    <property type="entry name" value="LONG-CHAIN-FATTY-ACID--COA LIGASE"/>
    <property type="match status" value="1"/>
</dbReference>
<dbReference type="GO" id="GO:0016878">
    <property type="term" value="F:acid-thiol ligase activity"/>
    <property type="evidence" value="ECO:0007669"/>
    <property type="project" value="UniProtKB-ARBA"/>
</dbReference>
<evidence type="ECO:0000313" key="2">
    <source>
        <dbReference type="EMBL" id="GGS46042.1"/>
    </source>
</evidence>
<keyword evidence="3" id="KW-1185">Reference proteome</keyword>
<dbReference type="InterPro" id="IPR045851">
    <property type="entry name" value="AMP-bd_C_sf"/>
</dbReference>
<dbReference type="InterPro" id="IPR042099">
    <property type="entry name" value="ANL_N_sf"/>
</dbReference>
<dbReference type="InterPro" id="IPR050237">
    <property type="entry name" value="ATP-dep_AMP-bd_enzyme"/>
</dbReference>
<accession>A0A918GLA3</accession>
<dbReference type="EMBL" id="BMRB01000004">
    <property type="protein sequence ID" value="GGS46042.1"/>
    <property type="molecule type" value="Genomic_DNA"/>
</dbReference>
<organism evidence="2 3">
    <name type="scientific">Actinokineospora fastidiosa</name>
    <dbReference type="NCBI Taxonomy" id="1816"/>
    <lineage>
        <taxon>Bacteria</taxon>
        <taxon>Bacillati</taxon>
        <taxon>Actinomycetota</taxon>
        <taxon>Actinomycetes</taxon>
        <taxon>Pseudonocardiales</taxon>
        <taxon>Pseudonocardiaceae</taxon>
        <taxon>Actinokineospora</taxon>
    </lineage>
</organism>
<proteinExistence type="predicted"/>
<gene>
    <name evidence="2" type="ORF">GCM10010171_46530</name>
</gene>
<dbReference type="AlphaFoldDB" id="A0A918GLA3"/>
<comment type="caution">
    <text evidence="2">The sequence shown here is derived from an EMBL/GenBank/DDBJ whole genome shotgun (WGS) entry which is preliminary data.</text>
</comment>
<dbReference type="SUPFAM" id="SSF56801">
    <property type="entry name" value="Acetyl-CoA synthetase-like"/>
    <property type="match status" value="1"/>
</dbReference>
<protein>
    <recommendedName>
        <fullName evidence="1">AMP-dependent synthetase/ligase domain-containing protein</fullName>
    </recommendedName>
</protein>
<reference evidence="2" key="1">
    <citation type="journal article" date="2014" name="Int. J. Syst. Evol. Microbiol.">
        <title>Complete genome sequence of Corynebacterium casei LMG S-19264T (=DSM 44701T), isolated from a smear-ripened cheese.</title>
        <authorList>
            <consortium name="US DOE Joint Genome Institute (JGI-PGF)"/>
            <person name="Walter F."/>
            <person name="Albersmeier A."/>
            <person name="Kalinowski J."/>
            <person name="Ruckert C."/>
        </authorList>
    </citation>
    <scope>NUCLEOTIDE SEQUENCE</scope>
    <source>
        <strain evidence="2">JCM 3276</strain>
    </source>
</reference>
<feature type="domain" description="AMP-dependent synthetase/ligase" evidence="1">
    <location>
        <begin position="90"/>
        <end position="290"/>
    </location>
</feature>
<dbReference type="Pfam" id="PF00501">
    <property type="entry name" value="AMP-binding"/>
    <property type="match status" value="1"/>
</dbReference>
<name>A0A918GLA3_9PSEU</name>
<evidence type="ECO:0000313" key="3">
    <source>
        <dbReference type="Proteomes" id="UP000660680"/>
    </source>
</evidence>
<dbReference type="Gene3D" id="3.40.50.12780">
    <property type="entry name" value="N-terminal domain of ligase-like"/>
    <property type="match status" value="1"/>
</dbReference>